<dbReference type="EMBL" id="JBDPZC010000002">
    <property type="protein sequence ID" value="MEO3712611.1"/>
    <property type="molecule type" value="Genomic_DNA"/>
</dbReference>
<name>A0ABV0GC33_9BURK</name>
<dbReference type="Proteomes" id="UP001462640">
    <property type="component" value="Unassembled WGS sequence"/>
</dbReference>
<accession>A0ABV0GC33</accession>
<gene>
    <name evidence="1" type="ORF">ABDJ40_07500</name>
</gene>
<dbReference type="RefSeq" id="WP_347608268.1">
    <property type="nucleotide sequence ID" value="NZ_JBDPZC010000002.1"/>
</dbReference>
<protein>
    <submittedName>
        <fullName evidence="1">Uncharacterized protein</fullName>
    </submittedName>
</protein>
<organism evidence="1 2">
    <name type="scientific">Roseateles flavus</name>
    <dbReference type="NCBI Taxonomy" id="3149041"/>
    <lineage>
        <taxon>Bacteria</taxon>
        <taxon>Pseudomonadati</taxon>
        <taxon>Pseudomonadota</taxon>
        <taxon>Betaproteobacteria</taxon>
        <taxon>Burkholderiales</taxon>
        <taxon>Sphaerotilaceae</taxon>
        <taxon>Roseateles</taxon>
    </lineage>
</organism>
<evidence type="ECO:0000313" key="1">
    <source>
        <dbReference type="EMBL" id="MEO3712611.1"/>
    </source>
</evidence>
<proteinExistence type="predicted"/>
<keyword evidence="2" id="KW-1185">Reference proteome</keyword>
<reference evidence="1 2" key="1">
    <citation type="submission" date="2024-05" db="EMBL/GenBank/DDBJ databases">
        <title>Roseateles sp. 2.12 16S ribosomal RNA gene Genome sequencing and assembly.</title>
        <authorList>
            <person name="Woo H."/>
        </authorList>
    </citation>
    <scope>NUCLEOTIDE SEQUENCE [LARGE SCALE GENOMIC DNA]</scope>
    <source>
        <strain evidence="1 2">2.12</strain>
    </source>
</reference>
<evidence type="ECO:0000313" key="2">
    <source>
        <dbReference type="Proteomes" id="UP001462640"/>
    </source>
</evidence>
<comment type="caution">
    <text evidence="1">The sequence shown here is derived from an EMBL/GenBank/DDBJ whole genome shotgun (WGS) entry which is preliminary data.</text>
</comment>
<sequence>MSGGLGRGLEQTPGRRALWQWGANPGFRSLAMAELESGNAVVALVAKDSGMDQAKALLRQALPGPHPALALRLVG</sequence>